<evidence type="ECO:0000256" key="4">
    <source>
        <dbReference type="ARBA" id="ARBA00023136"/>
    </source>
</evidence>
<sequence>MSNCSRIHMTGDAKIGVLAVGNNNFEMTWKRFQNWLSKQRLPSFTEAAVDAYFCVGTSMAMGSFGESLINTICFLKRIPRPSPQSQFLSRCGGYRPLAESFLARDSFAICCNVILMRACNDSISYVVKNIRGKEDLETSIVAGFGYGVALSLANGMRGPGVLTVGAICALFNGGMFKAGIKMWAYDHKLNIGKELAKIDHGN</sequence>
<name>A0AAD5C2L3_AMBAR</name>
<dbReference type="GO" id="GO:0009706">
    <property type="term" value="C:chloroplast inner membrane"/>
    <property type="evidence" value="ECO:0007669"/>
    <property type="project" value="TreeGrafter"/>
</dbReference>
<evidence type="ECO:0000313" key="6">
    <source>
        <dbReference type="Proteomes" id="UP001206925"/>
    </source>
</evidence>
<keyword evidence="3" id="KW-1133">Transmembrane helix</keyword>
<protein>
    <submittedName>
        <fullName evidence="5">Uncharacterized protein</fullName>
    </submittedName>
</protein>
<gene>
    <name evidence="5" type="ORF">M8C21_003407</name>
</gene>
<dbReference type="AlphaFoldDB" id="A0AAD5C2L3"/>
<keyword evidence="4" id="KW-0472">Membrane</keyword>
<keyword evidence="6" id="KW-1185">Reference proteome</keyword>
<dbReference type="GO" id="GO:0045039">
    <property type="term" value="P:protein insertion into mitochondrial inner membrane"/>
    <property type="evidence" value="ECO:0007669"/>
    <property type="project" value="InterPro"/>
</dbReference>
<evidence type="ECO:0000256" key="1">
    <source>
        <dbReference type="ARBA" id="ARBA00004141"/>
    </source>
</evidence>
<keyword evidence="2" id="KW-0812">Transmembrane</keyword>
<accession>A0AAD5C2L3</accession>
<dbReference type="InterPro" id="IPR039175">
    <property type="entry name" value="TIM22"/>
</dbReference>
<dbReference type="GO" id="GO:0008320">
    <property type="term" value="F:protein transmembrane transporter activity"/>
    <property type="evidence" value="ECO:0007669"/>
    <property type="project" value="TreeGrafter"/>
</dbReference>
<reference evidence="5" key="1">
    <citation type="submission" date="2022-06" db="EMBL/GenBank/DDBJ databases">
        <title>Uncovering the hologenomic basis of an extraordinary plant invasion.</title>
        <authorList>
            <person name="Bieker V.C."/>
            <person name="Martin M.D."/>
            <person name="Gilbert T."/>
            <person name="Hodgins K."/>
            <person name="Battlay P."/>
            <person name="Petersen B."/>
            <person name="Wilson J."/>
        </authorList>
    </citation>
    <scope>NUCLEOTIDE SEQUENCE</scope>
    <source>
        <strain evidence="5">AA19_3_7</strain>
        <tissue evidence="5">Leaf</tissue>
    </source>
</reference>
<proteinExistence type="predicted"/>
<evidence type="ECO:0000256" key="3">
    <source>
        <dbReference type="ARBA" id="ARBA00022989"/>
    </source>
</evidence>
<dbReference type="PANTHER" id="PTHR14110:SF6">
    <property type="entry name" value="OS04G0405100 PROTEIN"/>
    <property type="match status" value="1"/>
</dbReference>
<comment type="caution">
    <text evidence="5">The sequence shown here is derived from an EMBL/GenBank/DDBJ whole genome shotgun (WGS) entry which is preliminary data.</text>
</comment>
<dbReference type="Proteomes" id="UP001206925">
    <property type="component" value="Unassembled WGS sequence"/>
</dbReference>
<evidence type="ECO:0000313" key="5">
    <source>
        <dbReference type="EMBL" id="KAI7734206.1"/>
    </source>
</evidence>
<evidence type="ECO:0000256" key="2">
    <source>
        <dbReference type="ARBA" id="ARBA00022692"/>
    </source>
</evidence>
<comment type="subcellular location">
    <subcellularLocation>
        <location evidence="1">Membrane</location>
        <topology evidence="1">Multi-pass membrane protein</topology>
    </subcellularLocation>
</comment>
<dbReference type="PANTHER" id="PTHR14110">
    <property type="entry name" value="MITOCHONDRIAL IMPORT INNER MEMBRANE TRANSLOCASE SUBUNIT TIM22"/>
    <property type="match status" value="1"/>
</dbReference>
<organism evidence="5 6">
    <name type="scientific">Ambrosia artemisiifolia</name>
    <name type="common">Common ragweed</name>
    <dbReference type="NCBI Taxonomy" id="4212"/>
    <lineage>
        <taxon>Eukaryota</taxon>
        <taxon>Viridiplantae</taxon>
        <taxon>Streptophyta</taxon>
        <taxon>Embryophyta</taxon>
        <taxon>Tracheophyta</taxon>
        <taxon>Spermatophyta</taxon>
        <taxon>Magnoliopsida</taxon>
        <taxon>eudicotyledons</taxon>
        <taxon>Gunneridae</taxon>
        <taxon>Pentapetalae</taxon>
        <taxon>asterids</taxon>
        <taxon>campanulids</taxon>
        <taxon>Asterales</taxon>
        <taxon>Asteraceae</taxon>
        <taxon>Asteroideae</taxon>
        <taxon>Heliantheae alliance</taxon>
        <taxon>Heliantheae</taxon>
        <taxon>Ambrosia</taxon>
    </lineage>
</organism>
<dbReference type="GO" id="GO:0045036">
    <property type="term" value="P:protein targeting to chloroplast"/>
    <property type="evidence" value="ECO:0007669"/>
    <property type="project" value="TreeGrafter"/>
</dbReference>
<dbReference type="GO" id="GO:0042721">
    <property type="term" value="C:TIM22 mitochondrial import inner membrane insertion complex"/>
    <property type="evidence" value="ECO:0007669"/>
    <property type="project" value="InterPro"/>
</dbReference>
<dbReference type="EMBL" id="JAMZMK010009784">
    <property type="protein sequence ID" value="KAI7734206.1"/>
    <property type="molecule type" value="Genomic_DNA"/>
</dbReference>